<dbReference type="PANTHER" id="PTHR30258:SF1">
    <property type="entry name" value="PROTEIN TRANSPORT PROTEIN HOFB HOMOLOG"/>
    <property type="match status" value="1"/>
</dbReference>
<evidence type="ECO:0000256" key="2">
    <source>
        <dbReference type="ARBA" id="ARBA00022840"/>
    </source>
</evidence>
<proteinExistence type="predicted"/>
<dbReference type="Gene3D" id="3.40.50.300">
    <property type="entry name" value="P-loop containing nucleotide triphosphate hydrolases"/>
    <property type="match status" value="1"/>
</dbReference>
<feature type="domain" description="Bacterial type II secretion system protein E" evidence="3">
    <location>
        <begin position="358"/>
        <end position="372"/>
    </location>
</feature>
<dbReference type="PROSITE" id="PS00662">
    <property type="entry name" value="T2SP_E"/>
    <property type="match status" value="1"/>
</dbReference>
<name>A0A381UIY6_9ZZZZ</name>
<dbReference type="GO" id="GO:0005886">
    <property type="term" value="C:plasma membrane"/>
    <property type="evidence" value="ECO:0007669"/>
    <property type="project" value="TreeGrafter"/>
</dbReference>
<dbReference type="InterPro" id="IPR027417">
    <property type="entry name" value="P-loop_NTPase"/>
</dbReference>
<keyword evidence="2" id="KW-0067">ATP-binding</keyword>
<dbReference type="FunFam" id="3.40.50.300:FF:000398">
    <property type="entry name" value="Type IV pilus assembly ATPase PilB"/>
    <property type="match status" value="1"/>
</dbReference>
<accession>A0A381UIY6</accession>
<dbReference type="AlphaFoldDB" id="A0A381UIY6"/>
<dbReference type="Gene3D" id="3.30.450.90">
    <property type="match status" value="1"/>
</dbReference>
<dbReference type="PANTHER" id="PTHR30258">
    <property type="entry name" value="TYPE II SECRETION SYSTEM PROTEIN GSPE-RELATED"/>
    <property type="match status" value="1"/>
</dbReference>
<dbReference type="EMBL" id="UINC01006532">
    <property type="protein sequence ID" value="SVA28100.1"/>
    <property type="molecule type" value="Genomic_DNA"/>
</dbReference>
<evidence type="ECO:0000256" key="1">
    <source>
        <dbReference type="ARBA" id="ARBA00022741"/>
    </source>
</evidence>
<keyword evidence="1" id="KW-0547">Nucleotide-binding</keyword>
<dbReference type="Pfam" id="PF05157">
    <property type="entry name" value="MshEN"/>
    <property type="match status" value="1"/>
</dbReference>
<evidence type="ECO:0000259" key="3">
    <source>
        <dbReference type="PROSITE" id="PS00662"/>
    </source>
</evidence>
<dbReference type="InterPro" id="IPR037257">
    <property type="entry name" value="T2SS_E_N_sf"/>
</dbReference>
<gene>
    <name evidence="4" type="ORF">METZ01_LOCUS80954</name>
</gene>
<evidence type="ECO:0000313" key="4">
    <source>
        <dbReference type="EMBL" id="SVA28100.1"/>
    </source>
</evidence>
<dbReference type="GO" id="GO:0016887">
    <property type="term" value="F:ATP hydrolysis activity"/>
    <property type="evidence" value="ECO:0007669"/>
    <property type="project" value="TreeGrafter"/>
</dbReference>
<organism evidence="4">
    <name type="scientific">marine metagenome</name>
    <dbReference type="NCBI Taxonomy" id="408172"/>
    <lineage>
        <taxon>unclassified sequences</taxon>
        <taxon>metagenomes</taxon>
        <taxon>ecological metagenomes</taxon>
    </lineage>
</organism>
<protein>
    <recommendedName>
        <fullName evidence="3">Bacterial type II secretion system protein E domain-containing protein</fullName>
    </recommendedName>
</protein>
<reference evidence="4" key="1">
    <citation type="submission" date="2018-05" db="EMBL/GenBank/DDBJ databases">
        <authorList>
            <person name="Lanie J.A."/>
            <person name="Ng W.-L."/>
            <person name="Kazmierczak K.M."/>
            <person name="Andrzejewski T.M."/>
            <person name="Davidsen T.M."/>
            <person name="Wayne K.J."/>
            <person name="Tettelin H."/>
            <person name="Glass J.I."/>
            <person name="Rusch D."/>
            <person name="Podicherti R."/>
            <person name="Tsui H.-C.T."/>
            <person name="Winkler M.E."/>
        </authorList>
    </citation>
    <scope>NUCLEOTIDE SEQUENCE</scope>
</reference>
<sequence>MLLIEAGILEPEQLEQALLKQSKETNSGYIGEVLMNGGLIDEKTRNRFLSQQLHIPTVELGHFDVDKSVLGMIPERIVREYNVLPVFKLNNTLNVAIVDPIDSDPINAARNASGLKAEPLIVTANELQSAIDIYYGMSTLTGFDDENISIDDIDDTRIVQLVDNIIENSARYRASDVHLETRESDIRVRFRIDGKLVDFQTLPVSIATPLTSRIKIMGNMDIAESRRPQDGRILFDLNDDRLDLRVSTYPTLYGEKSVLRLLNISDALHNLDGLGFEKNILKQFDDMLVGGEGIVLVSGPTGSGKTTTLYSTLSKMDKPDVNIVTIEDPIEFDLDNINQAQVNRRSGVTFASALRAILRQDPDIIMVGEVRDEETVELAIRAALTGHLVFSTIHTNDSAAGFTRLLNWGMEPFLITSTVKGILSQRLVRKLCNECREKHMVEPEELTRFGLEVDDAMEFYRAVGCLSCRNTGYQGRVGLFELIRMNNAIADLVMDQQPGHVIREQAIKSGMFSLIHDGLIKAQRGDTSLQEILETLGTERV</sequence>
<dbReference type="GO" id="GO:0005524">
    <property type="term" value="F:ATP binding"/>
    <property type="evidence" value="ECO:0007669"/>
    <property type="project" value="UniProtKB-KW"/>
</dbReference>
<dbReference type="InterPro" id="IPR007831">
    <property type="entry name" value="T2SS_GspE_N"/>
</dbReference>
<dbReference type="Pfam" id="PF00437">
    <property type="entry name" value="T2SSE"/>
    <property type="match status" value="1"/>
</dbReference>
<dbReference type="CDD" id="cd01129">
    <property type="entry name" value="PulE-GspE-like"/>
    <property type="match status" value="1"/>
</dbReference>
<dbReference type="SUPFAM" id="SSF160246">
    <property type="entry name" value="EspE N-terminal domain-like"/>
    <property type="match status" value="1"/>
</dbReference>
<dbReference type="SUPFAM" id="SSF52540">
    <property type="entry name" value="P-loop containing nucleoside triphosphate hydrolases"/>
    <property type="match status" value="1"/>
</dbReference>
<dbReference type="InterPro" id="IPR001482">
    <property type="entry name" value="T2SS/T4SS_dom"/>
</dbReference>
<dbReference type="Gene3D" id="3.30.300.160">
    <property type="entry name" value="Type II secretion system, protein E, N-terminal domain"/>
    <property type="match status" value="1"/>
</dbReference>